<keyword evidence="1" id="KW-0472">Membrane</keyword>
<dbReference type="RefSeq" id="WP_344562943.1">
    <property type="nucleotide sequence ID" value="NZ_BAAATG010000026.1"/>
</dbReference>
<evidence type="ECO:0008006" key="4">
    <source>
        <dbReference type="Google" id="ProtNLM"/>
    </source>
</evidence>
<keyword evidence="1" id="KW-0812">Transmembrane</keyword>
<accession>A0ABW0E5U1</accession>
<proteinExistence type="predicted"/>
<evidence type="ECO:0000256" key="1">
    <source>
        <dbReference type="SAM" id="Phobius"/>
    </source>
</evidence>
<reference evidence="3" key="1">
    <citation type="journal article" date="2019" name="Int. J. Syst. Evol. Microbiol.">
        <title>The Global Catalogue of Microorganisms (GCM) 10K type strain sequencing project: providing services to taxonomists for standard genome sequencing and annotation.</title>
        <authorList>
            <consortium name="The Broad Institute Genomics Platform"/>
            <consortium name="The Broad Institute Genome Sequencing Center for Infectious Disease"/>
            <person name="Wu L."/>
            <person name="Ma J."/>
        </authorList>
    </citation>
    <scope>NUCLEOTIDE SEQUENCE [LARGE SCALE GENOMIC DNA]</scope>
    <source>
        <strain evidence="3">CGMCC 4.7131</strain>
    </source>
</reference>
<sequence length="140" mass="14484">MDTTPDVPRTRSCLTGAGAALFGAAVGGAAWSLAVWARAYCDAGFDSGGRFELNFLLPLVVGAEAVAGLAAWAVGRRLAPHAPAAAALRVLLPALLVVVVTVWPAWWFFATRGTLDGYPGDSGLCPASNVPPQWPAWIPA</sequence>
<gene>
    <name evidence="2" type="ORF">ACFPWV_36075</name>
</gene>
<dbReference type="EMBL" id="JBHSKN010000037">
    <property type="protein sequence ID" value="MFC5245267.1"/>
    <property type="molecule type" value="Genomic_DNA"/>
</dbReference>
<keyword evidence="3" id="KW-1185">Reference proteome</keyword>
<feature type="transmembrane region" description="Helical" evidence="1">
    <location>
        <begin position="55"/>
        <end position="74"/>
    </location>
</feature>
<dbReference type="Proteomes" id="UP001596035">
    <property type="component" value="Unassembled WGS sequence"/>
</dbReference>
<evidence type="ECO:0000313" key="2">
    <source>
        <dbReference type="EMBL" id="MFC5245267.1"/>
    </source>
</evidence>
<protein>
    <recommendedName>
        <fullName evidence="4">Integral membrane protein</fullName>
    </recommendedName>
</protein>
<name>A0ABW0E5U1_9ACTN</name>
<comment type="caution">
    <text evidence="2">The sequence shown here is derived from an EMBL/GenBank/DDBJ whole genome shotgun (WGS) entry which is preliminary data.</text>
</comment>
<feature type="transmembrane region" description="Helical" evidence="1">
    <location>
        <begin position="12"/>
        <end position="35"/>
    </location>
</feature>
<keyword evidence="1" id="KW-1133">Transmembrane helix</keyword>
<organism evidence="2 3">
    <name type="scientific">Streptomyces atrovirens</name>
    <dbReference type="NCBI Taxonomy" id="285556"/>
    <lineage>
        <taxon>Bacteria</taxon>
        <taxon>Bacillati</taxon>
        <taxon>Actinomycetota</taxon>
        <taxon>Actinomycetes</taxon>
        <taxon>Kitasatosporales</taxon>
        <taxon>Streptomycetaceae</taxon>
        <taxon>Streptomyces</taxon>
    </lineage>
</organism>
<evidence type="ECO:0000313" key="3">
    <source>
        <dbReference type="Proteomes" id="UP001596035"/>
    </source>
</evidence>
<feature type="transmembrane region" description="Helical" evidence="1">
    <location>
        <begin position="86"/>
        <end position="109"/>
    </location>
</feature>